<dbReference type="Gene3D" id="1.10.3300.10">
    <property type="entry name" value="Jann2411-like domain"/>
    <property type="match status" value="1"/>
</dbReference>
<evidence type="ECO:0000256" key="1">
    <source>
        <dbReference type="SAM" id="MobiDB-lite"/>
    </source>
</evidence>
<dbReference type="EMBL" id="BAAAXF010000037">
    <property type="protein sequence ID" value="GAA3498607.1"/>
    <property type="molecule type" value="Genomic_DNA"/>
</dbReference>
<feature type="region of interest" description="Disordered" evidence="1">
    <location>
        <begin position="1"/>
        <end position="32"/>
    </location>
</feature>
<dbReference type="InterPro" id="IPR010852">
    <property type="entry name" value="ABATE"/>
</dbReference>
<proteinExistence type="predicted"/>
<evidence type="ECO:0000313" key="4">
    <source>
        <dbReference type="Proteomes" id="UP001501455"/>
    </source>
</evidence>
<reference evidence="4" key="1">
    <citation type="journal article" date="2019" name="Int. J. Syst. Evol. Microbiol.">
        <title>The Global Catalogue of Microorganisms (GCM) 10K type strain sequencing project: providing services to taxonomists for standard genome sequencing and annotation.</title>
        <authorList>
            <consortium name="The Broad Institute Genomics Platform"/>
            <consortium name="The Broad Institute Genome Sequencing Center for Infectious Disease"/>
            <person name="Wu L."/>
            <person name="Ma J."/>
        </authorList>
    </citation>
    <scope>NUCLEOTIDE SEQUENCE [LARGE SCALE GENOMIC DNA]</scope>
    <source>
        <strain evidence="4">JCM 4816</strain>
    </source>
</reference>
<feature type="domain" description="Zinc finger CGNR" evidence="2">
    <location>
        <begin position="164"/>
        <end position="207"/>
    </location>
</feature>
<dbReference type="InterPro" id="IPR021005">
    <property type="entry name" value="Znf_CGNR"/>
</dbReference>
<keyword evidence="4" id="KW-1185">Reference proteome</keyword>
<protein>
    <submittedName>
        <fullName evidence="3">CGNR zinc finger domain-containing protein</fullName>
    </submittedName>
</protein>
<dbReference type="PANTHER" id="PTHR35525:SF3">
    <property type="entry name" value="BLL6575 PROTEIN"/>
    <property type="match status" value="1"/>
</dbReference>
<organism evidence="3 4">
    <name type="scientific">Streptomyces prasinosporus</name>
    <dbReference type="NCBI Taxonomy" id="68256"/>
    <lineage>
        <taxon>Bacteria</taxon>
        <taxon>Bacillati</taxon>
        <taxon>Actinomycetota</taxon>
        <taxon>Actinomycetes</taxon>
        <taxon>Kitasatosporales</taxon>
        <taxon>Streptomycetaceae</taxon>
        <taxon>Streptomyces</taxon>
        <taxon>Streptomyces albogriseolus group</taxon>
    </lineage>
</organism>
<accession>A0ABP6TTI2</accession>
<sequence length="210" mass="22665">MTGYGGGCDTAATAEEGQRTVPSVAGADPRPLTGEPLAIDLLNTRWIDAAGRHDLLDSLDGLATWLAGPLVSRALGDTQVPADHDTLRRLLQARAALDLAATDPQHPDDGAVEALNAVLAHGRRGLVLRPDGPDAYVEVESPAWLPAWLAAEDYLRLLAERPERIRSCGNPECVLHFYDTSKNGTRRWCSMAGCGNRAKAQRHYARQKKA</sequence>
<name>A0ABP6TTI2_9ACTN</name>
<gene>
    <name evidence="3" type="ORF">GCM10019016_057100</name>
</gene>
<dbReference type="Pfam" id="PF07336">
    <property type="entry name" value="ABATE"/>
    <property type="match status" value="1"/>
</dbReference>
<evidence type="ECO:0000259" key="2">
    <source>
        <dbReference type="Pfam" id="PF11706"/>
    </source>
</evidence>
<dbReference type="PANTHER" id="PTHR35525">
    <property type="entry name" value="BLL6575 PROTEIN"/>
    <property type="match status" value="1"/>
</dbReference>
<evidence type="ECO:0000313" key="3">
    <source>
        <dbReference type="EMBL" id="GAA3498607.1"/>
    </source>
</evidence>
<comment type="caution">
    <text evidence="3">The sequence shown here is derived from an EMBL/GenBank/DDBJ whole genome shotgun (WGS) entry which is preliminary data.</text>
</comment>
<dbReference type="SUPFAM" id="SSF160904">
    <property type="entry name" value="Jann2411-like"/>
    <property type="match status" value="1"/>
</dbReference>
<dbReference type="Pfam" id="PF11706">
    <property type="entry name" value="zf-CGNR"/>
    <property type="match status" value="1"/>
</dbReference>
<dbReference type="InterPro" id="IPR023286">
    <property type="entry name" value="ABATE_dom_sf"/>
</dbReference>
<dbReference type="Proteomes" id="UP001501455">
    <property type="component" value="Unassembled WGS sequence"/>
</dbReference>